<dbReference type="STRING" id="340021.TM5383_00983"/>
<accession>A0A0P1GNW1</accession>
<feature type="signal peptide" evidence="1">
    <location>
        <begin position="1"/>
        <end position="20"/>
    </location>
</feature>
<organism evidence="2 3">
    <name type="scientific">Thalassovita mediterranea</name>
    <dbReference type="NCBI Taxonomy" id="340021"/>
    <lineage>
        <taxon>Bacteria</taxon>
        <taxon>Pseudomonadati</taxon>
        <taxon>Pseudomonadota</taxon>
        <taxon>Alphaproteobacteria</taxon>
        <taxon>Rhodobacterales</taxon>
        <taxon>Roseobacteraceae</taxon>
        <taxon>Thalassovita</taxon>
    </lineage>
</organism>
<evidence type="ECO:0000313" key="2">
    <source>
        <dbReference type="EMBL" id="CUH83782.1"/>
    </source>
</evidence>
<proteinExistence type="predicted"/>
<name>A0A0P1GNW1_9RHOB</name>
<sequence length="123" mass="13069">MIRAAAVFSLSALIGTAVSAQDYVSADGAMMRGLDKVNGETQDLDIATGGSAIFGDLRVRLGGCRYPADNPSGEAFAFVTIEKVPSQEQVFEGWMMASAPALNALDHPRYDVWALRCKTPAAE</sequence>
<evidence type="ECO:0000256" key="1">
    <source>
        <dbReference type="SAM" id="SignalP"/>
    </source>
</evidence>
<dbReference type="Proteomes" id="UP000051681">
    <property type="component" value="Unassembled WGS sequence"/>
</dbReference>
<protein>
    <recommendedName>
        <fullName evidence="4">DUF2155 domain-containing protein</fullName>
    </recommendedName>
</protein>
<dbReference type="EMBL" id="CYSF01000006">
    <property type="protein sequence ID" value="CUH83782.1"/>
    <property type="molecule type" value="Genomic_DNA"/>
</dbReference>
<keyword evidence="3" id="KW-1185">Reference proteome</keyword>
<evidence type="ECO:0008006" key="4">
    <source>
        <dbReference type="Google" id="ProtNLM"/>
    </source>
</evidence>
<reference evidence="2 3" key="1">
    <citation type="submission" date="2015-09" db="EMBL/GenBank/DDBJ databases">
        <authorList>
            <consortium name="Swine Surveillance"/>
        </authorList>
    </citation>
    <scope>NUCLEOTIDE SEQUENCE [LARGE SCALE GENOMIC DNA]</scope>
    <source>
        <strain evidence="2 3">CECT 8383</strain>
    </source>
</reference>
<keyword evidence="1" id="KW-0732">Signal</keyword>
<dbReference type="RefSeq" id="WP_058317917.1">
    <property type="nucleotide sequence ID" value="NZ_CYSF01000006.1"/>
</dbReference>
<dbReference type="InterPro" id="IPR019225">
    <property type="entry name" value="DUF2155"/>
</dbReference>
<gene>
    <name evidence="2" type="ORF">TM5383_00983</name>
</gene>
<dbReference type="OrthoDB" id="9810376at2"/>
<dbReference type="Pfam" id="PF09923">
    <property type="entry name" value="DUF2155"/>
    <property type="match status" value="1"/>
</dbReference>
<evidence type="ECO:0000313" key="3">
    <source>
        <dbReference type="Proteomes" id="UP000051681"/>
    </source>
</evidence>
<feature type="chain" id="PRO_5006063625" description="DUF2155 domain-containing protein" evidence="1">
    <location>
        <begin position="21"/>
        <end position="123"/>
    </location>
</feature>
<dbReference type="AlphaFoldDB" id="A0A0P1GNW1"/>